<evidence type="ECO:0000256" key="2">
    <source>
        <dbReference type="ARBA" id="ARBA00022771"/>
    </source>
</evidence>
<dbReference type="GO" id="GO:0008270">
    <property type="term" value="F:zinc ion binding"/>
    <property type="evidence" value="ECO:0007669"/>
    <property type="project" value="UniProtKB-KW"/>
</dbReference>
<feature type="domain" description="SET" evidence="6">
    <location>
        <begin position="92"/>
        <end position="442"/>
    </location>
</feature>
<organism evidence="8 9">
    <name type="scientific">Fragilariopsis cylindrus CCMP1102</name>
    <dbReference type="NCBI Taxonomy" id="635003"/>
    <lineage>
        <taxon>Eukaryota</taxon>
        <taxon>Sar</taxon>
        <taxon>Stramenopiles</taxon>
        <taxon>Ochrophyta</taxon>
        <taxon>Bacillariophyta</taxon>
        <taxon>Bacillariophyceae</taxon>
        <taxon>Bacillariophycidae</taxon>
        <taxon>Bacillariales</taxon>
        <taxon>Bacillariaceae</taxon>
        <taxon>Fragilariopsis</taxon>
    </lineage>
</organism>
<name>A0A1E7FT06_9STRA</name>
<dbReference type="GO" id="GO:0005634">
    <property type="term" value="C:nucleus"/>
    <property type="evidence" value="ECO:0007669"/>
    <property type="project" value="TreeGrafter"/>
</dbReference>
<evidence type="ECO:0000259" key="7">
    <source>
        <dbReference type="PROSITE" id="PS50865"/>
    </source>
</evidence>
<keyword evidence="2 4" id="KW-0863">Zinc-finger</keyword>
<gene>
    <name evidence="8" type="ORF">FRACYDRAFT_234870</name>
</gene>
<dbReference type="InterPro" id="IPR001214">
    <property type="entry name" value="SET_dom"/>
</dbReference>
<dbReference type="InterPro" id="IPR050869">
    <property type="entry name" value="H3K4_H4K5_MeTrfase"/>
</dbReference>
<reference evidence="8 9" key="1">
    <citation type="submission" date="2016-09" db="EMBL/GenBank/DDBJ databases">
        <title>Extensive genetic diversity and differential bi-allelic expression allows diatom success in the polar Southern Ocean.</title>
        <authorList>
            <consortium name="DOE Joint Genome Institute"/>
            <person name="Mock T."/>
            <person name="Otillar R.P."/>
            <person name="Strauss J."/>
            <person name="Dupont C."/>
            <person name="Frickenhaus S."/>
            <person name="Maumus F."/>
            <person name="Mcmullan M."/>
            <person name="Sanges R."/>
            <person name="Schmutz J."/>
            <person name="Toseland A."/>
            <person name="Valas R."/>
            <person name="Veluchamy A."/>
            <person name="Ward B.J."/>
            <person name="Allen A."/>
            <person name="Barry K."/>
            <person name="Falciatore A."/>
            <person name="Ferrante M."/>
            <person name="Fortunato A.E."/>
            <person name="Gloeckner G."/>
            <person name="Gruber A."/>
            <person name="Hipkin R."/>
            <person name="Janech M."/>
            <person name="Kroth P."/>
            <person name="Leese F."/>
            <person name="Lindquist E."/>
            <person name="Lyon B.R."/>
            <person name="Martin J."/>
            <person name="Mayer C."/>
            <person name="Parker M."/>
            <person name="Quesneville H."/>
            <person name="Raymond J."/>
            <person name="Uhlig C."/>
            <person name="Valentin K.U."/>
            <person name="Worden A.Z."/>
            <person name="Armbrust E.V."/>
            <person name="Bowler C."/>
            <person name="Green B."/>
            <person name="Moulton V."/>
            <person name="Van Oosterhout C."/>
            <person name="Grigoriev I."/>
        </authorList>
    </citation>
    <scope>NUCLEOTIDE SEQUENCE [LARGE SCALE GENOMIC DNA]</scope>
    <source>
        <strain evidence="8 9">CCMP1102</strain>
    </source>
</reference>
<feature type="region of interest" description="Disordered" evidence="5">
    <location>
        <begin position="197"/>
        <end position="217"/>
    </location>
</feature>
<evidence type="ECO:0000259" key="6">
    <source>
        <dbReference type="PROSITE" id="PS50280"/>
    </source>
</evidence>
<dbReference type="KEGG" id="fcy:FRACYDRAFT_234870"/>
<feature type="region of interest" description="Disordered" evidence="5">
    <location>
        <begin position="311"/>
        <end position="332"/>
    </location>
</feature>
<keyword evidence="1" id="KW-0479">Metal-binding</keyword>
<evidence type="ECO:0000313" key="8">
    <source>
        <dbReference type="EMBL" id="OEU21244.1"/>
    </source>
</evidence>
<evidence type="ECO:0000313" key="9">
    <source>
        <dbReference type="Proteomes" id="UP000095751"/>
    </source>
</evidence>
<dbReference type="PROSITE" id="PS50865">
    <property type="entry name" value="ZF_MYND_2"/>
    <property type="match status" value="1"/>
</dbReference>
<dbReference type="AlphaFoldDB" id="A0A1E7FT06"/>
<protein>
    <submittedName>
        <fullName evidence="8">SET domain-containing protein</fullName>
    </submittedName>
</protein>
<evidence type="ECO:0000256" key="3">
    <source>
        <dbReference type="ARBA" id="ARBA00022833"/>
    </source>
</evidence>
<feature type="domain" description="MYND-type" evidence="7">
    <location>
        <begin position="14"/>
        <end position="56"/>
    </location>
</feature>
<dbReference type="SUPFAM" id="SSF82199">
    <property type="entry name" value="SET domain"/>
    <property type="match status" value="1"/>
</dbReference>
<sequence>MTELQDEKNPTRCCSYCLLPPTVIGKKLKRCSICHNAWYHDAECQKKHFSVHKKECRRQQQQQQQQHQRQMTTRTNINNINNYNNNNNSGSPEFDVQERKGRGKCLIALSKLRKGQRIIPSKLKPQSQSQLSVEEDRKKKKKKIDFWMPLILPVLHEEYRTTRCALCFNQLQTESSYSFDDDDDGGTCSSNSLSLLSSSSSSLPPKEKNQNQNNRNHPSPLYVLLFCSKSCREVAANTTCHYNLDREEQVVRRLLDNGNGPPRILSTAILLYRILIHESRNNNSNNNDTYIRDQLRQLQSKKTRRTDIEFDDTSTISNNGNMNDDNDNESSNKLHTQGVIATVMGMLQYSSELSLPYNSNPPSMVDLIDMVHTIKVNGFSIYGGEEFTAYGVGIFGTPSYMNHSCRPNVLQTFSFQEGKPPSFYVTAFQDIEPNEEICISYTDTSCPRHIRRKRLKGEYYFLCTCEACDNSDYDNGNIGGSNTAQTNDDSRTIGIRCQDCKKSSVVIHAEERMAPTRPSPVYRCTECNKTDFESALKLLRDFDDQISKRGYSKICRPTLNSSTEDMNRTYRSLKKICNMDSWYVQEAGENVLQYYLNELSMQRDNPLQEQQTAWRALKIAEELLVDDASLSSSSPSSSFLTATKDTLTVSTSAFLKYQQLRYKAAKLRLFLIPDPRQSIHDLEIVLKSLSPFFPSDHELIIGLKACLANAMM</sequence>
<dbReference type="InterPro" id="IPR002893">
    <property type="entry name" value="Znf_MYND"/>
</dbReference>
<dbReference type="Pfam" id="PF01753">
    <property type="entry name" value="zf-MYND"/>
    <property type="match status" value="1"/>
</dbReference>
<dbReference type="Gene3D" id="1.10.220.160">
    <property type="match status" value="1"/>
</dbReference>
<dbReference type="EMBL" id="KV784354">
    <property type="protein sequence ID" value="OEU21244.1"/>
    <property type="molecule type" value="Genomic_DNA"/>
</dbReference>
<accession>A0A1E7FT06</accession>
<dbReference type="InterPro" id="IPR046341">
    <property type="entry name" value="SET_dom_sf"/>
</dbReference>
<keyword evidence="9" id="KW-1185">Reference proteome</keyword>
<evidence type="ECO:0000256" key="5">
    <source>
        <dbReference type="SAM" id="MobiDB-lite"/>
    </source>
</evidence>
<dbReference type="Gene3D" id="2.170.270.10">
    <property type="entry name" value="SET domain"/>
    <property type="match status" value="1"/>
</dbReference>
<dbReference type="PROSITE" id="PS50280">
    <property type="entry name" value="SET"/>
    <property type="match status" value="1"/>
</dbReference>
<evidence type="ECO:0000256" key="4">
    <source>
        <dbReference type="PROSITE-ProRule" id="PRU00134"/>
    </source>
</evidence>
<dbReference type="PANTHER" id="PTHR12197">
    <property type="entry name" value="HISTONE-LYSINE N-METHYLTRANSFERASE SMYD"/>
    <property type="match status" value="1"/>
</dbReference>
<evidence type="ECO:0000256" key="1">
    <source>
        <dbReference type="ARBA" id="ARBA00022723"/>
    </source>
</evidence>
<dbReference type="Proteomes" id="UP000095751">
    <property type="component" value="Unassembled WGS sequence"/>
</dbReference>
<dbReference type="Pfam" id="PF00856">
    <property type="entry name" value="SET"/>
    <property type="match status" value="1"/>
</dbReference>
<dbReference type="OrthoDB" id="5945798at2759"/>
<keyword evidence="3" id="KW-0862">Zinc</keyword>
<dbReference type="CDD" id="cd20071">
    <property type="entry name" value="SET_SMYD"/>
    <property type="match status" value="1"/>
</dbReference>
<dbReference type="SMART" id="SM00317">
    <property type="entry name" value="SET"/>
    <property type="match status" value="1"/>
</dbReference>
<dbReference type="InParanoid" id="A0A1E7FT06"/>
<proteinExistence type="predicted"/>
<dbReference type="PANTHER" id="PTHR12197:SF251">
    <property type="entry name" value="EG:BACR7C10.4 PROTEIN"/>
    <property type="match status" value="1"/>
</dbReference>
<dbReference type="Gene3D" id="6.10.140.2220">
    <property type="match status" value="2"/>
</dbReference>